<feature type="compositionally biased region" description="Pro residues" evidence="6">
    <location>
        <begin position="568"/>
        <end position="579"/>
    </location>
</feature>
<dbReference type="GO" id="GO:0015074">
    <property type="term" value="P:DNA integration"/>
    <property type="evidence" value="ECO:0007669"/>
    <property type="project" value="InterPro"/>
</dbReference>
<gene>
    <name evidence="9" type="ORF">C2E20_4816</name>
</gene>
<feature type="binding site" evidence="5">
    <location>
        <position position="1396"/>
    </location>
    <ligand>
        <name>Fe cation</name>
        <dbReference type="ChEBI" id="CHEBI:24875"/>
        <note>catalytic</note>
    </ligand>
</feature>
<dbReference type="GO" id="GO:0016121">
    <property type="term" value="P:carotene catabolic process"/>
    <property type="evidence" value="ECO:0007669"/>
    <property type="project" value="TreeGrafter"/>
</dbReference>
<feature type="region of interest" description="Disordered" evidence="6">
    <location>
        <begin position="1076"/>
        <end position="1101"/>
    </location>
</feature>
<feature type="binding site" evidence="5">
    <location>
        <position position="1330"/>
    </location>
    <ligand>
        <name>Fe cation</name>
        <dbReference type="ChEBI" id="CHEBI:24875"/>
        <note>catalytic</note>
    </ligand>
</feature>
<keyword evidence="2 5" id="KW-0479">Metal-binding</keyword>
<organism evidence="9 10">
    <name type="scientific">Micractinium conductrix</name>
    <dbReference type="NCBI Taxonomy" id="554055"/>
    <lineage>
        <taxon>Eukaryota</taxon>
        <taxon>Viridiplantae</taxon>
        <taxon>Chlorophyta</taxon>
        <taxon>core chlorophytes</taxon>
        <taxon>Trebouxiophyceae</taxon>
        <taxon>Chlorellales</taxon>
        <taxon>Chlorellaceae</taxon>
        <taxon>Chlorella clade</taxon>
        <taxon>Micractinium</taxon>
    </lineage>
</organism>
<comment type="similarity">
    <text evidence="1">Belongs to the carotenoid oxygenase family.</text>
</comment>
<feature type="transmembrane region" description="Helical" evidence="7">
    <location>
        <begin position="1721"/>
        <end position="1742"/>
    </location>
</feature>
<evidence type="ECO:0000256" key="1">
    <source>
        <dbReference type="ARBA" id="ARBA00006787"/>
    </source>
</evidence>
<dbReference type="OrthoDB" id="407010at2759"/>
<keyword evidence="7" id="KW-0472">Membrane</keyword>
<dbReference type="InterPro" id="IPR012337">
    <property type="entry name" value="RNaseH-like_sf"/>
</dbReference>
<dbReference type="GO" id="GO:0009507">
    <property type="term" value="C:chloroplast"/>
    <property type="evidence" value="ECO:0007669"/>
    <property type="project" value="TreeGrafter"/>
</dbReference>
<keyword evidence="7" id="KW-1133">Transmembrane helix</keyword>
<dbReference type="GO" id="GO:0010436">
    <property type="term" value="F:carotenoid dioxygenase activity"/>
    <property type="evidence" value="ECO:0007669"/>
    <property type="project" value="TreeGrafter"/>
</dbReference>
<dbReference type="GO" id="GO:0003676">
    <property type="term" value="F:nucleic acid binding"/>
    <property type="evidence" value="ECO:0007669"/>
    <property type="project" value="InterPro"/>
</dbReference>
<keyword evidence="9" id="KW-0223">Dioxygenase</keyword>
<proteinExistence type="inferred from homology"/>
<evidence type="ECO:0000313" key="10">
    <source>
        <dbReference type="Proteomes" id="UP000239649"/>
    </source>
</evidence>
<evidence type="ECO:0000256" key="2">
    <source>
        <dbReference type="ARBA" id="ARBA00022723"/>
    </source>
</evidence>
<reference evidence="9 10" key="1">
    <citation type="journal article" date="2018" name="Plant J.">
        <title>Genome sequences of Chlorella sorokiniana UTEX 1602 and Micractinium conductrix SAG 241.80: implications to maltose excretion by a green alga.</title>
        <authorList>
            <person name="Arriola M.B."/>
            <person name="Velmurugan N."/>
            <person name="Zhang Y."/>
            <person name="Plunkett M.H."/>
            <person name="Hondzo H."/>
            <person name="Barney B.M."/>
        </authorList>
    </citation>
    <scope>NUCLEOTIDE SEQUENCE [LARGE SCALE GENOMIC DNA]</scope>
    <source>
        <strain evidence="9 10">SAG 241.80</strain>
    </source>
</reference>
<evidence type="ECO:0000256" key="6">
    <source>
        <dbReference type="SAM" id="MobiDB-lite"/>
    </source>
</evidence>
<dbReference type="Proteomes" id="UP000239649">
    <property type="component" value="Unassembled WGS sequence"/>
</dbReference>
<dbReference type="GO" id="GO:0046872">
    <property type="term" value="F:metal ion binding"/>
    <property type="evidence" value="ECO:0007669"/>
    <property type="project" value="UniProtKB-KW"/>
</dbReference>
<sequence length="1909" mass="201097">MDALSSSRTPLGGLLATPPGTVAPPVVMPGAFSDVDDPPRAHHALHTAAFFRLTKAVKRSLELPQCAAAQNCLLDKCACHGAAPDCRISDGRCTNYCDAAGQTCGTSAANCECPFPLNCLGAAAGAASGTCVPQCTAAAAAAATGSNHSHRRGGTVGTCNPILALAAVDASLTVTGVGITQQAFAEGTTLREEFIALALTFAAEASNRARELIRIIINSITLVNTPGTRRRALLGTATSVAIDYTVVFTSYNTPVVVTNAYAPLVDGVTDSALDAPPTALLHSKRLPCLNTCNKFCDTADSGDNCNSNCYCPSGPTTGGCNSISGKCGATCTVDQSCLATAPSYTGCGCPYDKPVCLGAGDAARCTTVVKVPTIIPYEGSLAFGFGFRYPYNQWFEFSKGPQSTIAVVDTTPAATTTPALLSTLTAGASPYAVRLAVGPPTSTAPRQAIPYIMYPQPSFSITGDLLPTGLFNVTFLQFAADPTTRLSYRWFKDTPKLTIDGTTVAPNLRFRLFSPSLLKGINVIYEPEYSLASNQNPPHNIWVEEVGVQDKKWYTCTSPTADNTRRSPPGPPSMPPWPPPQDAVDFFKDAYILGVSVGLSNTDESGYWNDLEDYLPGQAHPLDLWPCGVNNGGRRELVREWSFQCPTCTYKRNNKPAKNPVTTAIRVREVFELQQIDLCDFNSWGHPVYRYVLTIVDHFSKTVWLRPLKSKESAEIAKHLRQLWADTQRPTKLHSDNGREFDGDVAALAKSLGVRTVHGRPYKPTTQGLVENMNQNMQKWMRGFAPGSLDLLDEPSSGAEDGASDGEQPSGSEELGCNEEEPDTPDGPAPSPSPAKCQRRGAAAPRRPAAKRQHPGAAALQPAKRQRRAVDQQQPQLADGDVVPPQASIPAQQAGSSRVKRAPVPNTQLRGFILEQQQQRSTPRRPAAAGVAAAAAAAAGGSSGSDSDSEEGAALLLNLGLAAGSPGAEAANEEEQAAFQQRAALAAARGAVTTQQPKTWGKIERPRNTRGAVTKEFAVGDCVVLVLAKGQVPEALFKQLACRVVKVHANGTYTLRSNHGVLDHQYPGKELVAAPQNEESAAAPRTSSRVDASGQPPSWPSAAARAAAYGSSPRETAADVPAALTGRLPPWLNGTYIRNGPGTLEGMTHRFDGYAMLTRLDINGRENTVHASHRFLESEAWKHYAATGRMRWREFATPPKYRNVLEKVAGVTRSVLGAMGFGQRMSDNAAINVVQLKEGGAVALTETVIGTFRINPATLATEERVRYQDGLKGDLTTAHPQRMPDGSLVNIVSAIGHGFTLCRQPAGAFEQRQVIARVPHRRPLAPSWVHDFPATATHAVIPEMPLRFDLKALVRGGSSEYVFTSWHPADGALLHAIDLRSGAVKSFRAPPFFVFHWANAFHTQGGRLLHLDACLYEDPQIVNDLYLEPLRAGYAPGVQPGRAYLRRLTLDLDAPDGSELPPWEALVADEAAGPSFEFPMINLQYRGMPYRFVYAACAVRPTNANNAVAKFDTQEKTYKIWHRPGQLVGEPTFVPARGATAEDEGVVLAVLVQADGTTVLAVLDGETLQEVALAELPLRLTLSQPCVLKTPAIVDPREAPAAVANATAEAFAECSDLPETQSCDAIAADKAEPIAYAVAHAFARGAGTLSGVGCVGAAATASTYAFEDALAYASAQICARVAIEDVDREKIAASAQQTIEPPIASALATALAAFSSGSSPAMARGFATCLLAALLLLAVAAVDARKLRQSCKVSAVAIADATSQPPAVASAASQAFSQCSALPKTQSCDSVARAEAEAIAYAVARAAAFTAGSVEGGPGCKGQAQAEASAKAQSYAQAFATALADAGCGGNAASVSSSAFQEAVATASAQASTLVVAEGGSAEASASSVQEAIQPAIASALATALASCA</sequence>
<dbReference type="Gene3D" id="3.30.420.10">
    <property type="entry name" value="Ribonuclease H-like superfamily/Ribonuclease H"/>
    <property type="match status" value="1"/>
</dbReference>
<accession>A0A2P6VCW5</accession>
<dbReference type="InterPro" id="IPR001584">
    <property type="entry name" value="Integrase_cat-core"/>
</dbReference>
<feature type="domain" description="Integrase catalytic" evidence="8">
    <location>
        <begin position="656"/>
        <end position="782"/>
    </location>
</feature>
<comment type="cofactor">
    <cofactor evidence="5">
        <name>Fe(2+)</name>
        <dbReference type="ChEBI" id="CHEBI:29033"/>
    </cofactor>
    <text evidence="5">Binds 1 Fe(2+) ion per subunit.</text>
</comment>
<feature type="binding site" evidence="5">
    <location>
        <position position="1279"/>
    </location>
    <ligand>
        <name>Fe cation</name>
        <dbReference type="ChEBI" id="CHEBI:24875"/>
        <note>catalytic</note>
    </ligand>
</feature>
<evidence type="ECO:0000256" key="5">
    <source>
        <dbReference type="PIRSR" id="PIRSR604294-1"/>
    </source>
</evidence>
<dbReference type="Pfam" id="PF03055">
    <property type="entry name" value="RPE65"/>
    <property type="match status" value="1"/>
</dbReference>
<dbReference type="InterPro" id="IPR004294">
    <property type="entry name" value="Carotenoid_Oase"/>
</dbReference>
<dbReference type="PANTHER" id="PTHR10543">
    <property type="entry name" value="BETA-CAROTENE DIOXYGENASE"/>
    <property type="match status" value="1"/>
</dbReference>
<dbReference type="EMBL" id="LHPF02000012">
    <property type="protein sequence ID" value="PSC71919.1"/>
    <property type="molecule type" value="Genomic_DNA"/>
</dbReference>
<evidence type="ECO:0000313" key="9">
    <source>
        <dbReference type="EMBL" id="PSC71919.1"/>
    </source>
</evidence>
<evidence type="ECO:0000256" key="7">
    <source>
        <dbReference type="SAM" id="Phobius"/>
    </source>
</evidence>
<keyword evidence="4 5" id="KW-0408">Iron</keyword>
<protein>
    <submittedName>
        <fullName evidence="9">Carotenoid cleavage dioxygenase 8 isoform A</fullName>
    </submittedName>
</protein>
<feature type="region of interest" description="Disordered" evidence="6">
    <location>
        <begin position="557"/>
        <end position="579"/>
    </location>
</feature>
<keyword evidence="3" id="KW-0560">Oxidoreductase</keyword>
<comment type="caution">
    <text evidence="9">The sequence shown here is derived from an EMBL/GenBank/DDBJ whole genome shotgun (WGS) entry which is preliminary data.</text>
</comment>
<keyword evidence="7" id="KW-0812">Transmembrane</keyword>
<dbReference type="STRING" id="554055.A0A2P6VCW5"/>
<feature type="region of interest" description="Disordered" evidence="6">
    <location>
        <begin position="786"/>
        <end position="904"/>
    </location>
</feature>
<evidence type="ECO:0000259" key="8">
    <source>
        <dbReference type="PROSITE" id="PS50994"/>
    </source>
</evidence>
<evidence type="ECO:0000256" key="4">
    <source>
        <dbReference type="ARBA" id="ARBA00023004"/>
    </source>
</evidence>
<dbReference type="Pfam" id="PF00665">
    <property type="entry name" value="rve"/>
    <property type="match status" value="1"/>
</dbReference>
<dbReference type="PROSITE" id="PS50994">
    <property type="entry name" value="INTEGRASE"/>
    <property type="match status" value="1"/>
</dbReference>
<dbReference type="SUPFAM" id="SSF53098">
    <property type="entry name" value="Ribonuclease H-like"/>
    <property type="match status" value="1"/>
</dbReference>
<dbReference type="PANTHER" id="PTHR10543:SF24">
    <property type="entry name" value="CAROTENOID ISOMEROOXYGENASE"/>
    <property type="match status" value="1"/>
</dbReference>
<evidence type="ECO:0000256" key="3">
    <source>
        <dbReference type="ARBA" id="ARBA00023002"/>
    </source>
</evidence>
<dbReference type="InterPro" id="IPR036397">
    <property type="entry name" value="RNaseH_sf"/>
</dbReference>
<name>A0A2P6VCW5_9CHLO</name>
<keyword evidence="10" id="KW-1185">Reference proteome</keyword>